<reference evidence="1" key="3">
    <citation type="submission" date="2010-09" db="EMBL/GenBank/DDBJ databases">
        <title>Annotation of Gaeumannomyces graminis var. tritici R3-111a-1.</title>
        <authorList>
            <consortium name="The Broad Institute Genome Sequencing Platform"/>
            <person name="Ma L.-J."/>
            <person name="Dead R."/>
            <person name="Young S.K."/>
            <person name="Zeng Q."/>
            <person name="Gargeya S."/>
            <person name="Fitzgerald M."/>
            <person name="Haas B."/>
            <person name="Abouelleil A."/>
            <person name="Alvarado L."/>
            <person name="Arachchi H.M."/>
            <person name="Berlin A."/>
            <person name="Brown A."/>
            <person name="Chapman S.B."/>
            <person name="Chen Z."/>
            <person name="Dunbar C."/>
            <person name="Freedman E."/>
            <person name="Gearin G."/>
            <person name="Gellesch M."/>
            <person name="Goldberg J."/>
            <person name="Griggs A."/>
            <person name="Gujja S."/>
            <person name="Heiman D."/>
            <person name="Howarth C."/>
            <person name="Larson L."/>
            <person name="Lui A."/>
            <person name="MacDonald P.J.P."/>
            <person name="Mehta T."/>
            <person name="Montmayeur A."/>
            <person name="Murphy C."/>
            <person name="Neiman D."/>
            <person name="Pearson M."/>
            <person name="Priest M."/>
            <person name="Roberts A."/>
            <person name="Saif S."/>
            <person name="Shea T."/>
            <person name="Shenoy N."/>
            <person name="Sisk P."/>
            <person name="Stolte C."/>
            <person name="Sykes S."/>
            <person name="Yandava C."/>
            <person name="Wortman J."/>
            <person name="Nusbaum C."/>
            <person name="Birren B."/>
        </authorList>
    </citation>
    <scope>NUCLEOTIDE SEQUENCE</scope>
    <source>
        <strain evidence="1">R3-111a-1</strain>
    </source>
</reference>
<reference evidence="3" key="1">
    <citation type="submission" date="2010-07" db="EMBL/GenBank/DDBJ databases">
        <title>The genome sequence of Gaeumannomyces graminis var. tritici strain R3-111a-1.</title>
        <authorList>
            <consortium name="The Broad Institute Genome Sequencing Platform"/>
            <person name="Ma L.-J."/>
            <person name="Dead R."/>
            <person name="Young S."/>
            <person name="Zeng Q."/>
            <person name="Koehrsen M."/>
            <person name="Alvarado L."/>
            <person name="Berlin A."/>
            <person name="Chapman S.B."/>
            <person name="Chen Z."/>
            <person name="Freedman E."/>
            <person name="Gellesch M."/>
            <person name="Goldberg J."/>
            <person name="Griggs A."/>
            <person name="Gujja S."/>
            <person name="Heilman E.R."/>
            <person name="Heiman D."/>
            <person name="Hepburn T."/>
            <person name="Howarth C."/>
            <person name="Jen D."/>
            <person name="Larson L."/>
            <person name="Mehta T."/>
            <person name="Neiman D."/>
            <person name="Pearson M."/>
            <person name="Roberts A."/>
            <person name="Saif S."/>
            <person name="Shea T."/>
            <person name="Shenoy N."/>
            <person name="Sisk P."/>
            <person name="Stolte C."/>
            <person name="Sykes S."/>
            <person name="Walk T."/>
            <person name="White J."/>
            <person name="Yandava C."/>
            <person name="Haas B."/>
            <person name="Nusbaum C."/>
            <person name="Birren B."/>
        </authorList>
    </citation>
    <scope>NUCLEOTIDE SEQUENCE [LARGE SCALE GENOMIC DNA]</scope>
    <source>
        <strain evidence="3">R3-111a-1</strain>
    </source>
</reference>
<reference evidence="1" key="2">
    <citation type="submission" date="2010-07" db="EMBL/GenBank/DDBJ databases">
        <authorList>
            <consortium name="The Broad Institute Genome Sequencing Platform"/>
            <consortium name="Broad Institute Genome Sequencing Center for Infectious Disease"/>
            <person name="Ma L.-J."/>
            <person name="Dead R."/>
            <person name="Young S."/>
            <person name="Zeng Q."/>
            <person name="Koehrsen M."/>
            <person name="Alvarado L."/>
            <person name="Berlin A."/>
            <person name="Chapman S.B."/>
            <person name="Chen Z."/>
            <person name="Freedman E."/>
            <person name="Gellesch M."/>
            <person name="Goldberg J."/>
            <person name="Griggs A."/>
            <person name="Gujja S."/>
            <person name="Heilman E.R."/>
            <person name="Heiman D."/>
            <person name="Hepburn T."/>
            <person name="Howarth C."/>
            <person name="Jen D."/>
            <person name="Larson L."/>
            <person name="Mehta T."/>
            <person name="Neiman D."/>
            <person name="Pearson M."/>
            <person name="Roberts A."/>
            <person name="Saif S."/>
            <person name="Shea T."/>
            <person name="Shenoy N."/>
            <person name="Sisk P."/>
            <person name="Stolte C."/>
            <person name="Sykes S."/>
            <person name="Walk T."/>
            <person name="White J."/>
            <person name="Yandava C."/>
            <person name="Haas B."/>
            <person name="Nusbaum C."/>
            <person name="Birren B."/>
        </authorList>
    </citation>
    <scope>NUCLEOTIDE SEQUENCE</scope>
    <source>
        <strain evidence="1">R3-111a-1</strain>
    </source>
</reference>
<organism evidence="1">
    <name type="scientific">Gaeumannomyces tritici (strain R3-111a-1)</name>
    <name type="common">Wheat and barley take-all root rot fungus</name>
    <name type="synonym">Gaeumannomyces graminis var. tritici</name>
    <dbReference type="NCBI Taxonomy" id="644352"/>
    <lineage>
        <taxon>Eukaryota</taxon>
        <taxon>Fungi</taxon>
        <taxon>Dikarya</taxon>
        <taxon>Ascomycota</taxon>
        <taxon>Pezizomycotina</taxon>
        <taxon>Sordariomycetes</taxon>
        <taxon>Sordariomycetidae</taxon>
        <taxon>Magnaporthales</taxon>
        <taxon>Magnaporthaceae</taxon>
        <taxon>Gaeumannomyces</taxon>
    </lineage>
</organism>
<dbReference type="AlphaFoldDB" id="J3NIN1"/>
<dbReference type="GeneID" id="20341573"/>
<dbReference type="EnsemblFungi" id="EJT81130">
    <property type="protein sequence ID" value="EJT81130"/>
    <property type="gene ID" value="GGTG_01115"/>
</dbReference>
<dbReference type="EMBL" id="GL385395">
    <property type="protein sequence ID" value="EJT81130.1"/>
    <property type="molecule type" value="Genomic_DNA"/>
</dbReference>
<name>J3NIN1_GAET3</name>
<protein>
    <submittedName>
        <fullName evidence="1 2">Uncharacterized protein</fullName>
    </submittedName>
</protein>
<reference evidence="2" key="5">
    <citation type="submission" date="2018-04" db="UniProtKB">
        <authorList>
            <consortium name="EnsemblFungi"/>
        </authorList>
    </citation>
    <scope>IDENTIFICATION</scope>
    <source>
        <strain evidence="2">R3-111a-1</strain>
    </source>
</reference>
<reference evidence="2" key="4">
    <citation type="journal article" date="2015" name="G3 (Bethesda)">
        <title>Genome sequences of three phytopathogenic species of the Magnaporthaceae family of fungi.</title>
        <authorList>
            <person name="Okagaki L.H."/>
            <person name="Nunes C.C."/>
            <person name="Sailsbery J."/>
            <person name="Clay B."/>
            <person name="Brown D."/>
            <person name="John T."/>
            <person name="Oh Y."/>
            <person name="Young N."/>
            <person name="Fitzgerald M."/>
            <person name="Haas B.J."/>
            <person name="Zeng Q."/>
            <person name="Young S."/>
            <person name="Adiconis X."/>
            <person name="Fan L."/>
            <person name="Levin J.Z."/>
            <person name="Mitchell T.K."/>
            <person name="Okubara P.A."/>
            <person name="Farman M.L."/>
            <person name="Kohn L.M."/>
            <person name="Birren B."/>
            <person name="Ma L.-J."/>
            <person name="Dean R.A."/>
        </authorList>
    </citation>
    <scope>NUCLEOTIDE SEQUENCE</scope>
    <source>
        <strain evidence="2">R3-111a-1</strain>
    </source>
</reference>
<evidence type="ECO:0000313" key="3">
    <source>
        <dbReference type="Proteomes" id="UP000006039"/>
    </source>
</evidence>
<proteinExistence type="predicted"/>
<gene>
    <name evidence="2" type="primary">20341573</name>
    <name evidence="1" type="ORF">GGTG_01115</name>
</gene>
<dbReference type="HOGENOM" id="CLU_1917188_0_0_1"/>
<keyword evidence="3" id="KW-1185">Reference proteome</keyword>
<accession>J3NIN1</accession>
<dbReference type="RefSeq" id="XP_009217139.1">
    <property type="nucleotide sequence ID" value="XM_009218875.1"/>
</dbReference>
<sequence length="132" mass="15040">MARWLHASQERAHETQSALVSGAGEWWCWRCEPLSVWVRLRRPRTLEAKDPDSPIRELSWNEAERKFKIRYSYLIRWPILVSRPSFSIVDEGLDRGRSGGDGGTVVALVGVVDTTPARDEGPPRPPKWGFSV</sequence>
<dbReference type="Proteomes" id="UP000006039">
    <property type="component" value="Unassembled WGS sequence"/>
</dbReference>
<evidence type="ECO:0000313" key="2">
    <source>
        <dbReference type="EnsemblFungi" id="EJT81130"/>
    </source>
</evidence>
<evidence type="ECO:0000313" key="1">
    <source>
        <dbReference type="EMBL" id="EJT81130.1"/>
    </source>
</evidence>
<dbReference type="VEuPathDB" id="FungiDB:GGTG_01115"/>